<accession>A0A512NQE6</accession>
<protein>
    <recommendedName>
        <fullName evidence="1">Metallo-beta-lactamase domain-containing protein</fullName>
    </recommendedName>
</protein>
<dbReference type="InterPro" id="IPR052159">
    <property type="entry name" value="Competence_DNA_uptake"/>
</dbReference>
<dbReference type="Proteomes" id="UP000321058">
    <property type="component" value="Unassembled WGS sequence"/>
</dbReference>
<dbReference type="Pfam" id="PF00753">
    <property type="entry name" value="Lactamase_B"/>
    <property type="match status" value="1"/>
</dbReference>
<comment type="caution">
    <text evidence="2">The sequence shown here is derived from an EMBL/GenBank/DDBJ whole genome shotgun (WGS) entry which is preliminary data.</text>
</comment>
<feature type="domain" description="Metallo-beta-lactamase" evidence="1">
    <location>
        <begin position="28"/>
        <end position="83"/>
    </location>
</feature>
<reference evidence="2 3" key="1">
    <citation type="submission" date="2019-07" db="EMBL/GenBank/DDBJ databases">
        <title>Whole genome shotgun sequence of Reyranella soli NBRC 108950.</title>
        <authorList>
            <person name="Hosoyama A."/>
            <person name="Uohara A."/>
            <person name="Ohji S."/>
            <person name="Ichikawa N."/>
        </authorList>
    </citation>
    <scope>NUCLEOTIDE SEQUENCE [LARGE SCALE GENOMIC DNA]</scope>
    <source>
        <strain evidence="2 3">NBRC 108950</strain>
    </source>
</reference>
<dbReference type="Gene3D" id="3.60.15.10">
    <property type="entry name" value="Ribonuclease Z/Hydroxyacylglutathione hydrolase-like"/>
    <property type="match status" value="2"/>
</dbReference>
<organism evidence="2 3">
    <name type="scientific">Reyranella soli</name>
    <dbReference type="NCBI Taxonomy" id="1230389"/>
    <lineage>
        <taxon>Bacteria</taxon>
        <taxon>Pseudomonadati</taxon>
        <taxon>Pseudomonadota</taxon>
        <taxon>Alphaproteobacteria</taxon>
        <taxon>Hyphomicrobiales</taxon>
        <taxon>Reyranellaceae</taxon>
        <taxon>Reyranella</taxon>
    </lineage>
</organism>
<evidence type="ECO:0000259" key="1">
    <source>
        <dbReference type="Pfam" id="PF00753"/>
    </source>
</evidence>
<sequence>MTQSQVTIRHYCQGIGDCHLLTFTRVDGSAFRMLIDCGVHTSVPGGSNKIDEIVADIAEETGSHLDVIVATHEHADHLSGFSSAADKFAKFTVGEIWMGWTEDPADKQAGELDKYKDQGFTALQLASDALGLAERSLTPSLGMVRRGLAPLLEFQFGAKGDRVRAMRDHLVALAPKDVRYFEPTDRPIEIAGLPNLRVYVLGPPRDPALIKVVERASEMYGLADGGSPIAQALLNGFAVRDGALGLADDYAAPFDGVVGLPLSELTGPNAAGALANLEPDVAKLVTDHYLGPARGPGCTYSNQDWRRIDLDWLMAGAGLGMQLDAKTNNTSLVLAFEFVDTGRILLFTGDAQVGNWLGWKDLKWQVDGKTVTGPDLLARTVYYKVGHHGSENATLKQKGLELMTQADLSAFVPTNQNDAQRVKWGAMPFKPILDELERRSAGRVIRADDEWVQSSPSIAPRFAKPSGSIKRVKHRPKLWVELDVA</sequence>
<dbReference type="PANTHER" id="PTHR30619:SF1">
    <property type="entry name" value="RECOMBINATION PROTEIN 2"/>
    <property type="match status" value="1"/>
</dbReference>
<dbReference type="SUPFAM" id="SSF56281">
    <property type="entry name" value="Metallo-hydrolase/oxidoreductase"/>
    <property type="match status" value="1"/>
</dbReference>
<dbReference type="PANTHER" id="PTHR30619">
    <property type="entry name" value="DNA INTERNALIZATION/COMPETENCE PROTEIN COMEC/REC2"/>
    <property type="match status" value="1"/>
</dbReference>
<dbReference type="OrthoDB" id="7177610at2"/>
<dbReference type="InterPro" id="IPR036866">
    <property type="entry name" value="RibonucZ/Hydroxyglut_hydro"/>
</dbReference>
<gene>
    <name evidence="2" type="ORF">RSO01_83390</name>
</gene>
<dbReference type="RefSeq" id="WP_147156495.1">
    <property type="nucleotide sequence ID" value="NZ_BKAJ01000204.1"/>
</dbReference>
<keyword evidence="3" id="KW-1185">Reference proteome</keyword>
<evidence type="ECO:0000313" key="2">
    <source>
        <dbReference type="EMBL" id="GEP61173.1"/>
    </source>
</evidence>
<dbReference type="AlphaFoldDB" id="A0A512NQE6"/>
<proteinExistence type="predicted"/>
<dbReference type="EMBL" id="BKAJ01000204">
    <property type="protein sequence ID" value="GEP61173.1"/>
    <property type="molecule type" value="Genomic_DNA"/>
</dbReference>
<name>A0A512NQE6_9HYPH</name>
<evidence type="ECO:0000313" key="3">
    <source>
        <dbReference type="Proteomes" id="UP000321058"/>
    </source>
</evidence>
<dbReference type="InterPro" id="IPR001279">
    <property type="entry name" value="Metallo-B-lactamas"/>
</dbReference>